<dbReference type="GO" id="GO:0006811">
    <property type="term" value="P:monoatomic ion transport"/>
    <property type="evidence" value="ECO:0007669"/>
    <property type="project" value="UniProtKB-KW"/>
</dbReference>
<dbReference type="GO" id="GO:0005509">
    <property type="term" value="F:calcium ion binding"/>
    <property type="evidence" value="ECO:0007669"/>
    <property type="project" value="InterPro"/>
</dbReference>
<dbReference type="SUPFAM" id="SSF103088">
    <property type="entry name" value="OmpA-like"/>
    <property type="match status" value="1"/>
</dbReference>
<keyword evidence="6" id="KW-0406">Ion transport</keyword>
<dbReference type="GO" id="GO:0046930">
    <property type="term" value="C:pore complex"/>
    <property type="evidence" value="ECO:0007669"/>
    <property type="project" value="UniProtKB-KW"/>
</dbReference>
<dbReference type="InterPro" id="IPR036737">
    <property type="entry name" value="OmpA-like_sf"/>
</dbReference>
<name>A0A9X2WXY0_9GAMM</name>
<reference evidence="13" key="1">
    <citation type="journal article" date="2023" name="Int. J. Syst. Evol. Microbiol.">
        <title>&lt;i&gt;Shewanella septentrionalis&lt;/i&gt; sp. nov. and &lt;i&gt;Shewanella holmiensis&lt;/i&gt; sp. nov., isolated from Baltic Sea water and sediments.</title>
        <authorList>
            <person name="Martin-Rodriguez A.J."/>
            <person name="Thorell K."/>
            <person name="Joffre E."/>
            <person name="Jensie-Markopoulos S."/>
            <person name="Moore E.R.B."/>
            <person name="Sjoling A."/>
        </authorList>
    </citation>
    <scope>NUCLEOTIDE SEQUENCE</scope>
    <source>
        <strain evidence="13">SP1W3</strain>
    </source>
</reference>
<organism evidence="13 14">
    <name type="scientific">Shewanella septentrionalis</name>
    <dbReference type="NCBI Taxonomy" id="2952223"/>
    <lineage>
        <taxon>Bacteria</taxon>
        <taxon>Pseudomonadati</taxon>
        <taxon>Pseudomonadota</taxon>
        <taxon>Gammaproteobacteria</taxon>
        <taxon>Alteromonadales</taxon>
        <taxon>Shewanellaceae</taxon>
        <taxon>Shewanella</taxon>
    </lineage>
</organism>
<keyword evidence="11" id="KW-0732">Signal</keyword>
<evidence type="ECO:0000256" key="6">
    <source>
        <dbReference type="ARBA" id="ARBA00023065"/>
    </source>
</evidence>
<evidence type="ECO:0000259" key="12">
    <source>
        <dbReference type="PROSITE" id="PS51123"/>
    </source>
</evidence>
<evidence type="ECO:0000313" key="13">
    <source>
        <dbReference type="EMBL" id="MCT7947423.1"/>
    </source>
</evidence>
<keyword evidence="5" id="KW-0812">Transmembrane</keyword>
<dbReference type="InterPro" id="IPR050330">
    <property type="entry name" value="Bact_OuterMem_StrucFunc"/>
</dbReference>
<dbReference type="CDD" id="cd07185">
    <property type="entry name" value="OmpA_C-like"/>
    <property type="match status" value="1"/>
</dbReference>
<keyword evidence="8 10" id="KW-0472">Membrane</keyword>
<evidence type="ECO:0000256" key="1">
    <source>
        <dbReference type="ARBA" id="ARBA00004571"/>
    </source>
</evidence>
<evidence type="ECO:0000256" key="7">
    <source>
        <dbReference type="ARBA" id="ARBA00023114"/>
    </source>
</evidence>
<gene>
    <name evidence="13" type="ORF">NE536_18905</name>
</gene>
<keyword evidence="7" id="KW-0626">Porin</keyword>
<evidence type="ECO:0000256" key="9">
    <source>
        <dbReference type="ARBA" id="ARBA00023237"/>
    </source>
</evidence>
<sequence>MELENMMNHKLKFVLLASLLPFTASAAQELTPWYVGGGLGVNNYEPNCDLKTTKVCGEDDPYAWDIFAGYMFNDYFGIELGYRNLGRAEWTDYSNKLNDLGVKGTTLGLVGVWPIANNWSLSVEAGAMNYLISNNKQWGSEYYSDSGIAPYFGTGIGYNFTENLKLQAKYRRYENLDEDKWGTFEGESNYWGLELSYRFGHTVAAAPVAAAVIAAAPVDSDNDGVYDDKDQCPATPATHKVDSVGCTIYENVKNKEDVGSIQFANDSAVVKPVFYKDIERLANYLNKNPEFTVEIAGHASNVGKPEYNMVLSDKRADAVAKILVEKYGISQSRVTSNGYGVTQPLVAGDSKEAHAANRRIEAVVTTTAKQPVLK</sequence>
<evidence type="ECO:0000256" key="3">
    <source>
        <dbReference type="ARBA" id="ARBA00022448"/>
    </source>
</evidence>
<dbReference type="InterPro" id="IPR006664">
    <property type="entry name" value="OMP_bac"/>
</dbReference>
<feature type="signal peptide" evidence="11">
    <location>
        <begin position="1"/>
        <end position="26"/>
    </location>
</feature>
<feature type="domain" description="OmpA-like" evidence="12">
    <location>
        <begin position="250"/>
        <end position="368"/>
    </location>
</feature>
<feature type="chain" id="PRO_5040826370" evidence="11">
    <location>
        <begin position="27"/>
        <end position="374"/>
    </location>
</feature>
<keyword evidence="4" id="KW-1134">Transmembrane beta strand</keyword>
<comment type="caution">
    <text evidence="13">The sequence shown here is derived from an EMBL/GenBank/DDBJ whole genome shotgun (WGS) entry which is preliminary data.</text>
</comment>
<dbReference type="InterPro" id="IPR000498">
    <property type="entry name" value="OmpA-like_TM_dom"/>
</dbReference>
<dbReference type="GO" id="GO:0015288">
    <property type="term" value="F:porin activity"/>
    <property type="evidence" value="ECO:0007669"/>
    <property type="project" value="UniProtKB-KW"/>
</dbReference>
<dbReference type="InterPro" id="IPR028974">
    <property type="entry name" value="TSP_type-3_rpt"/>
</dbReference>
<evidence type="ECO:0000256" key="4">
    <source>
        <dbReference type="ARBA" id="ARBA00022452"/>
    </source>
</evidence>
<keyword evidence="14" id="KW-1185">Reference proteome</keyword>
<dbReference type="SUPFAM" id="SSF103647">
    <property type="entry name" value="TSP type-3 repeat"/>
    <property type="match status" value="1"/>
</dbReference>
<dbReference type="RefSeq" id="WP_261273664.1">
    <property type="nucleotide sequence ID" value="NZ_JAMTCC010000041.1"/>
</dbReference>
<dbReference type="Proteomes" id="UP001155604">
    <property type="component" value="Unassembled WGS sequence"/>
</dbReference>
<evidence type="ECO:0000256" key="2">
    <source>
        <dbReference type="ARBA" id="ARBA00005710"/>
    </source>
</evidence>
<dbReference type="InterPro" id="IPR006665">
    <property type="entry name" value="OmpA-like"/>
</dbReference>
<evidence type="ECO:0000313" key="14">
    <source>
        <dbReference type="Proteomes" id="UP001155604"/>
    </source>
</evidence>
<dbReference type="SUPFAM" id="SSF56925">
    <property type="entry name" value="OMPA-like"/>
    <property type="match status" value="1"/>
</dbReference>
<dbReference type="InterPro" id="IPR011250">
    <property type="entry name" value="OMP/PagP_B-barrel"/>
</dbReference>
<comment type="similarity">
    <text evidence="2">Belongs to the outer membrane OOP (TC 1.B.6) superfamily. OmpA family.</text>
</comment>
<dbReference type="EMBL" id="JAMTCC010000041">
    <property type="protein sequence ID" value="MCT7947423.1"/>
    <property type="molecule type" value="Genomic_DNA"/>
</dbReference>
<comment type="subcellular location">
    <subcellularLocation>
        <location evidence="1">Cell outer membrane</location>
        <topology evidence="1">Multi-pass membrane protein</topology>
    </subcellularLocation>
</comment>
<proteinExistence type="inferred from homology"/>
<dbReference type="PROSITE" id="PS51123">
    <property type="entry name" value="OMPA_2"/>
    <property type="match status" value="1"/>
</dbReference>
<evidence type="ECO:0000256" key="5">
    <source>
        <dbReference type="ARBA" id="ARBA00022692"/>
    </source>
</evidence>
<protein>
    <submittedName>
        <fullName evidence="13">Outer membrane beta-barrel protein</fullName>
    </submittedName>
</protein>
<keyword evidence="3" id="KW-0813">Transport</keyword>
<accession>A0A9X2WXY0</accession>
<evidence type="ECO:0000256" key="10">
    <source>
        <dbReference type="PROSITE-ProRule" id="PRU00473"/>
    </source>
</evidence>
<dbReference type="Pfam" id="PF00691">
    <property type="entry name" value="OmpA"/>
    <property type="match status" value="1"/>
</dbReference>
<dbReference type="AlphaFoldDB" id="A0A9X2WXY0"/>
<dbReference type="Gene3D" id="3.30.1330.60">
    <property type="entry name" value="OmpA-like domain"/>
    <property type="match status" value="1"/>
</dbReference>
<evidence type="ECO:0000256" key="8">
    <source>
        <dbReference type="ARBA" id="ARBA00023136"/>
    </source>
</evidence>
<keyword evidence="9" id="KW-0998">Cell outer membrane</keyword>
<dbReference type="GO" id="GO:0009279">
    <property type="term" value="C:cell outer membrane"/>
    <property type="evidence" value="ECO:0007669"/>
    <property type="project" value="UniProtKB-SubCell"/>
</dbReference>
<dbReference type="Pfam" id="PF01389">
    <property type="entry name" value="OmpA_membrane"/>
    <property type="match status" value="1"/>
</dbReference>
<evidence type="ECO:0000256" key="11">
    <source>
        <dbReference type="SAM" id="SignalP"/>
    </source>
</evidence>
<dbReference type="PANTHER" id="PTHR30329">
    <property type="entry name" value="STATOR ELEMENT OF FLAGELLAR MOTOR COMPLEX"/>
    <property type="match status" value="1"/>
</dbReference>
<dbReference type="Gene3D" id="2.40.160.20">
    <property type="match status" value="1"/>
</dbReference>
<dbReference type="PRINTS" id="PR01021">
    <property type="entry name" value="OMPADOMAIN"/>
</dbReference>
<dbReference type="PANTHER" id="PTHR30329:SF21">
    <property type="entry name" value="LIPOPROTEIN YIAD-RELATED"/>
    <property type="match status" value="1"/>
</dbReference>